<dbReference type="EMBL" id="VXAQ01004018">
    <property type="protein sequence ID" value="NXL68678.1"/>
    <property type="molecule type" value="Genomic_DNA"/>
</dbReference>
<keyword evidence="1" id="KW-0175">Coiled coil</keyword>
<dbReference type="AlphaFoldDB" id="A0A7L0UQX6"/>
<feature type="non-terminal residue" evidence="2">
    <location>
        <position position="1"/>
    </location>
</feature>
<evidence type="ECO:0000256" key="1">
    <source>
        <dbReference type="SAM" id="Coils"/>
    </source>
</evidence>
<feature type="non-terminal residue" evidence="2">
    <location>
        <position position="87"/>
    </location>
</feature>
<evidence type="ECO:0000313" key="2">
    <source>
        <dbReference type="EMBL" id="NXL68678.1"/>
    </source>
</evidence>
<gene>
    <name evidence="2" type="primary">Crocc</name>
    <name evidence="2" type="ORF">CHOACU_R15300</name>
</gene>
<protein>
    <submittedName>
        <fullName evidence="2">CROCC protein</fullName>
    </submittedName>
</protein>
<accession>A0A7L0UQX6</accession>
<dbReference type="OrthoDB" id="3549872at2759"/>
<proteinExistence type="predicted"/>
<dbReference type="Proteomes" id="UP000568556">
    <property type="component" value="Unassembled WGS sequence"/>
</dbReference>
<reference evidence="2 3" key="1">
    <citation type="submission" date="2019-09" db="EMBL/GenBank/DDBJ databases">
        <title>Bird 10,000 Genomes (B10K) Project - Family phase.</title>
        <authorList>
            <person name="Zhang G."/>
        </authorList>
    </citation>
    <scope>NUCLEOTIDE SEQUENCE [LARGE SCALE GENOMIC DNA]</scope>
    <source>
        <strain evidence="2">B10K-DU-008-62</strain>
        <tissue evidence="2">Mixed tissue sample</tissue>
    </source>
</reference>
<name>A0A7L0UQX6_CHOAC</name>
<evidence type="ECO:0000313" key="3">
    <source>
        <dbReference type="Proteomes" id="UP000568556"/>
    </source>
</evidence>
<organism evidence="2 3">
    <name type="scientific">Chordeiles acutipennis</name>
    <name type="common">Lesser nighthawk</name>
    <name type="synonym">Caprimulgus acutipennis</name>
    <dbReference type="NCBI Taxonomy" id="118183"/>
    <lineage>
        <taxon>Eukaryota</taxon>
        <taxon>Metazoa</taxon>
        <taxon>Chordata</taxon>
        <taxon>Craniata</taxon>
        <taxon>Vertebrata</taxon>
        <taxon>Euteleostomi</taxon>
        <taxon>Archelosauria</taxon>
        <taxon>Archosauria</taxon>
        <taxon>Dinosauria</taxon>
        <taxon>Saurischia</taxon>
        <taxon>Theropoda</taxon>
        <taxon>Coelurosauria</taxon>
        <taxon>Aves</taxon>
        <taxon>Neognathae</taxon>
        <taxon>Neoaves</taxon>
        <taxon>Strisores</taxon>
        <taxon>Caprimulgiformes</taxon>
        <taxon>Caprimulgidae</taxon>
        <taxon>Chordeilinae</taxon>
        <taxon>Chordeiles</taxon>
    </lineage>
</organism>
<keyword evidence="3" id="KW-1185">Reference proteome</keyword>
<feature type="coiled-coil region" evidence="1">
    <location>
        <begin position="11"/>
        <end position="87"/>
    </location>
</feature>
<comment type="caution">
    <text evidence="2">The sequence shown here is derived from an EMBL/GenBank/DDBJ whole genome shotgun (WGS) entry which is preliminary data.</text>
</comment>
<sequence length="87" mass="9982">QSLATELHNLRAQAEELTATHEREVKILHEQAMVATKQRDGALREAEEARAQLRALAEARAAGRRELLEAQREVRESQESREAQRRQ</sequence>